<dbReference type="AlphaFoldDB" id="A0A443NPE3"/>
<proteinExistence type="inferred from homology"/>
<dbReference type="InterPro" id="IPR008978">
    <property type="entry name" value="HSP20-like_chaperone"/>
</dbReference>
<gene>
    <name evidence="9" type="ORF">CKAN_00900600</name>
</gene>
<evidence type="ECO:0000256" key="1">
    <source>
        <dbReference type="ARBA" id="ARBA00004162"/>
    </source>
</evidence>
<protein>
    <submittedName>
        <fullName evidence="9">Alpha crystallin/Hsp20 domain-containing protein</fullName>
    </submittedName>
</protein>
<dbReference type="InterPro" id="IPR002068">
    <property type="entry name" value="A-crystallin/Hsp20_dom"/>
</dbReference>
<dbReference type="CDD" id="cd06464">
    <property type="entry name" value="ACD_sHsps-like"/>
    <property type="match status" value="1"/>
</dbReference>
<accession>A0A443NPE3</accession>
<comment type="subcellular location">
    <subcellularLocation>
        <location evidence="1">Cell membrane</location>
        <topology evidence="1">Single-pass membrane protein</topology>
    </subcellularLocation>
</comment>
<reference evidence="9 10" key="1">
    <citation type="journal article" date="2019" name="Nat. Plants">
        <title>Stout camphor tree genome fills gaps in understanding of flowering plant genome evolution.</title>
        <authorList>
            <person name="Chaw S.M."/>
            <person name="Liu Y.C."/>
            <person name="Wu Y.W."/>
            <person name="Wang H.Y."/>
            <person name="Lin C.I."/>
            <person name="Wu C.S."/>
            <person name="Ke H.M."/>
            <person name="Chang L.Y."/>
            <person name="Hsu C.Y."/>
            <person name="Yang H.T."/>
            <person name="Sudianto E."/>
            <person name="Hsu M.H."/>
            <person name="Wu K.P."/>
            <person name="Wang L.N."/>
            <person name="Leebens-Mack J.H."/>
            <person name="Tsai I.J."/>
        </authorList>
    </citation>
    <scope>NUCLEOTIDE SEQUENCE [LARGE SCALE GENOMIC DNA]</scope>
    <source>
        <strain evidence="10">cv. Chaw 1501</strain>
        <tissue evidence="9">Young leaves</tissue>
    </source>
</reference>
<sequence>MERKPLSISSRTYEDFQPPSDWVREEKSDTVVLHLPGFRKDQLRVQLDNSNNYLKVTGERLIDGTSNKWSRFRKEFRTPNDCNVNAVTAKFENATLYLIMPKDTSDTLPIGDQPIATTAHEKKKSQGGSGSLPGTSEATSGRCSLFRRGGGLMSGMQKKRVLVVSVMVVVVAVGVYAAYKHFSIEKNED</sequence>
<comment type="caution">
    <text evidence="9">The sequence shown here is derived from an EMBL/GenBank/DDBJ whole genome shotgun (WGS) entry which is preliminary data.</text>
</comment>
<feature type="compositionally biased region" description="Polar residues" evidence="6">
    <location>
        <begin position="132"/>
        <end position="141"/>
    </location>
</feature>
<keyword evidence="3" id="KW-0611">Plant defense</keyword>
<evidence type="ECO:0000259" key="8">
    <source>
        <dbReference type="PROSITE" id="PS01031"/>
    </source>
</evidence>
<keyword evidence="10" id="KW-1185">Reference proteome</keyword>
<evidence type="ECO:0000256" key="7">
    <source>
        <dbReference type="SAM" id="Phobius"/>
    </source>
</evidence>
<feature type="region of interest" description="Disordered" evidence="6">
    <location>
        <begin position="119"/>
        <end position="141"/>
    </location>
</feature>
<comment type="similarity">
    <text evidence="4 5">Belongs to the small heat shock protein (HSP20) family.</text>
</comment>
<evidence type="ECO:0000256" key="3">
    <source>
        <dbReference type="ARBA" id="ARBA00022821"/>
    </source>
</evidence>
<dbReference type="OrthoDB" id="1431247at2759"/>
<feature type="region of interest" description="Disordered" evidence="6">
    <location>
        <begin position="1"/>
        <end position="20"/>
    </location>
</feature>
<feature type="transmembrane region" description="Helical" evidence="7">
    <location>
        <begin position="161"/>
        <end position="179"/>
    </location>
</feature>
<dbReference type="Pfam" id="PF00011">
    <property type="entry name" value="HSP20"/>
    <property type="match status" value="1"/>
</dbReference>
<dbReference type="PROSITE" id="PS01031">
    <property type="entry name" value="SHSP"/>
    <property type="match status" value="1"/>
</dbReference>
<evidence type="ECO:0000256" key="2">
    <source>
        <dbReference type="ARBA" id="ARBA00022475"/>
    </source>
</evidence>
<dbReference type="GO" id="GO:0006952">
    <property type="term" value="P:defense response"/>
    <property type="evidence" value="ECO:0007669"/>
    <property type="project" value="UniProtKB-KW"/>
</dbReference>
<keyword evidence="7" id="KW-1133">Transmembrane helix</keyword>
<dbReference type="Proteomes" id="UP000283530">
    <property type="component" value="Unassembled WGS sequence"/>
</dbReference>
<dbReference type="GO" id="GO:0034605">
    <property type="term" value="P:cellular response to heat"/>
    <property type="evidence" value="ECO:0007669"/>
    <property type="project" value="TreeGrafter"/>
</dbReference>
<evidence type="ECO:0000256" key="4">
    <source>
        <dbReference type="PROSITE-ProRule" id="PRU00285"/>
    </source>
</evidence>
<feature type="domain" description="SHSP" evidence="8">
    <location>
        <begin position="11"/>
        <end position="118"/>
    </location>
</feature>
<dbReference type="PANTHER" id="PTHR43670:SF114">
    <property type="entry name" value="OS05G0592000 PROTEIN"/>
    <property type="match status" value="1"/>
</dbReference>
<dbReference type="SUPFAM" id="SSF49764">
    <property type="entry name" value="HSP20-like chaperones"/>
    <property type="match status" value="1"/>
</dbReference>
<dbReference type="GO" id="GO:0005886">
    <property type="term" value="C:plasma membrane"/>
    <property type="evidence" value="ECO:0007669"/>
    <property type="project" value="UniProtKB-SubCell"/>
</dbReference>
<name>A0A443NPE3_9MAGN</name>
<evidence type="ECO:0000256" key="5">
    <source>
        <dbReference type="RuleBase" id="RU003616"/>
    </source>
</evidence>
<keyword evidence="7" id="KW-0812">Transmembrane</keyword>
<organism evidence="9 10">
    <name type="scientific">Cinnamomum micranthum f. kanehirae</name>
    <dbReference type="NCBI Taxonomy" id="337451"/>
    <lineage>
        <taxon>Eukaryota</taxon>
        <taxon>Viridiplantae</taxon>
        <taxon>Streptophyta</taxon>
        <taxon>Embryophyta</taxon>
        <taxon>Tracheophyta</taxon>
        <taxon>Spermatophyta</taxon>
        <taxon>Magnoliopsida</taxon>
        <taxon>Magnoliidae</taxon>
        <taxon>Laurales</taxon>
        <taxon>Lauraceae</taxon>
        <taxon>Cinnamomum</taxon>
    </lineage>
</organism>
<keyword evidence="7" id="KW-0472">Membrane</keyword>
<evidence type="ECO:0000256" key="6">
    <source>
        <dbReference type="SAM" id="MobiDB-lite"/>
    </source>
</evidence>
<dbReference type="PANTHER" id="PTHR43670">
    <property type="entry name" value="HEAT SHOCK PROTEIN 26"/>
    <property type="match status" value="1"/>
</dbReference>
<evidence type="ECO:0000313" key="9">
    <source>
        <dbReference type="EMBL" id="RWR80371.1"/>
    </source>
</evidence>
<keyword evidence="2" id="KW-1003">Cell membrane</keyword>
<evidence type="ECO:0000313" key="10">
    <source>
        <dbReference type="Proteomes" id="UP000283530"/>
    </source>
</evidence>
<dbReference type="EMBL" id="QPKB01000003">
    <property type="protein sequence ID" value="RWR80371.1"/>
    <property type="molecule type" value="Genomic_DNA"/>
</dbReference>
<dbReference type="Gene3D" id="2.60.40.790">
    <property type="match status" value="1"/>
</dbReference>
<dbReference type="STRING" id="337451.A0A443NPE3"/>